<name>A0A9P5B361_9HYPO</name>
<dbReference type="OrthoDB" id="4476201at2759"/>
<evidence type="ECO:0000256" key="1">
    <source>
        <dbReference type="ARBA" id="ARBA00004141"/>
    </source>
</evidence>
<evidence type="ECO:0000313" key="10">
    <source>
        <dbReference type="Proteomes" id="UP000737391"/>
    </source>
</evidence>
<feature type="transmembrane region" description="Helical" evidence="7">
    <location>
        <begin position="306"/>
        <end position="326"/>
    </location>
</feature>
<dbReference type="InterPro" id="IPR002293">
    <property type="entry name" value="AA/rel_permease1"/>
</dbReference>
<keyword evidence="2" id="KW-0813">Transport</keyword>
<dbReference type="Pfam" id="PF06985">
    <property type="entry name" value="HET"/>
    <property type="match status" value="1"/>
</dbReference>
<keyword evidence="3 7" id="KW-0812">Transmembrane</keyword>
<organism evidence="9 10">
    <name type="scientific">Fusarium agapanthi</name>
    <dbReference type="NCBI Taxonomy" id="1803897"/>
    <lineage>
        <taxon>Eukaryota</taxon>
        <taxon>Fungi</taxon>
        <taxon>Dikarya</taxon>
        <taxon>Ascomycota</taxon>
        <taxon>Pezizomycotina</taxon>
        <taxon>Sordariomycetes</taxon>
        <taxon>Hypocreomycetidae</taxon>
        <taxon>Hypocreales</taxon>
        <taxon>Nectriaceae</taxon>
        <taxon>Fusarium</taxon>
        <taxon>Fusarium fujikuroi species complex</taxon>
    </lineage>
</organism>
<feature type="transmembrane region" description="Helical" evidence="7">
    <location>
        <begin position="108"/>
        <end position="130"/>
    </location>
</feature>
<dbReference type="GO" id="GO:0022857">
    <property type="term" value="F:transmembrane transporter activity"/>
    <property type="evidence" value="ECO:0007669"/>
    <property type="project" value="InterPro"/>
</dbReference>
<feature type="transmembrane region" description="Helical" evidence="7">
    <location>
        <begin position="61"/>
        <end position="87"/>
    </location>
</feature>
<proteinExistence type="predicted"/>
<protein>
    <submittedName>
        <fullName evidence="9">HNM1-Choline permease</fullName>
    </submittedName>
</protein>
<feature type="transmembrane region" description="Helical" evidence="7">
    <location>
        <begin position="364"/>
        <end position="385"/>
    </location>
</feature>
<feature type="transmembrane region" description="Helical" evidence="7">
    <location>
        <begin position="391"/>
        <end position="409"/>
    </location>
</feature>
<dbReference type="PANTHER" id="PTHR45649:SF19">
    <property type="entry name" value="TRANSPORTER, PUTATIVE (EUROFUNG)-RELATED"/>
    <property type="match status" value="1"/>
</dbReference>
<feature type="transmembrane region" description="Helical" evidence="7">
    <location>
        <begin position="221"/>
        <end position="238"/>
    </location>
</feature>
<accession>A0A9P5B361</accession>
<dbReference type="Proteomes" id="UP000737391">
    <property type="component" value="Unassembled WGS sequence"/>
</dbReference>
<reference evidence="9" key="1">
    <citation type="submission" date="2020-01" db="EMBL/GenBank/DDBJ databases">
        <title>Identification and distribution of gene clusters putatively required for synthesis of sphingolipid metabolism inhibitors in phylogenetically diverse species of the filamentous fungus Fusarium.</title>
        <authorList>
            <person name="Kim H.-S."/>
            <person name="Busman M."/>
            <person name="Brown D.W."/>
            <person name="Divon H."/>
            <person name="Uhlig S."/>
            <person name="Proctor R.H."/>
        </authorList>
    </citation>
    <scope>NUCLEOTIDE SEQUENCE</scope>
    <source>
        <strain evidence="9">NRRL 31653</strain>
    </source>
</reference>
<dbReference type="Pfam" id="PF13520">
    <property type="entry name" value="AA_permease_2"/>
    <property type="match status" value="1"/>
</dbReference>
<keyword evidence="5 7" id="KW-0472">Membrane</keyword>
<dbReference type="Gene3D" id="1.20.1740.10">
    <property type="entry name" value="Amino acid/polyamine transporter I"/>
    <property type="match status" value="1"/>
</dbReference>
<dbReference type="InterPro" id="IPR010730">
    <property type="entry name" value="HET"/>
</dbReference>
<comment type="caution">
    <text evidence="9">The sequence shown here is derived from an EMBL/GenBank/DDBJ whole genome shotgun (WGS) entry which is preliminary data.</text>
</comment>
<dbReference type="PANTHER" id="PTHR45649">
    <property type="entry name" value="AMINO-ACID PERMEASE BAT1"/>
    <property type="match status" value="1"/>
</dbReference>
<dbReference type="Gene3D" id="2.60.120.260">
    <property type="entry name" value="Galactose-binding domain-like"/>
    <property type="match status" value="1"/>
</dbReference>
<evidence type="ECO:0000256" key="3">
    <source>
        <dbReference type="ARBA" id="ARBA00022692"/>
    </source>
</evidence>
<evidence type="ECO:0000259" key="8">
    <source>
        <dbReference type="Pfam" id="PF06985"/>
    </source>
</evidence>
<feature type="transmembrane region" description="Helical" evidence="7">
    <location>
        <begin position="258"/>
        <end position="279"/>
    </location>
</feature>
<gene>
    <name evidence="9" type="ORF">FAGAP_12739</name>
</gene>
<feature type="transmembrane region" description="Helical" evidence="7">
    <location>
        <begin position="150"/>
        <end position="169"/>
    </location>
</feature>
<feature type="transmembrane region" description="Helical" evidence="7">
    <location>
        <begin position="31"/>
        <end position="55"/>
    </location>
</feature>
<evidence type="ECO:0000256" key="4">
    <source>
        <dbReference type="ARBA" id="ARBA00022989"/>
    </source>
</evidence>
<evidence type="ECO:0000256" key="6">
    <source>
        <dbReference type="SAM" id="MobiDB-lite"/>
    </source>
</evidence>
<feature type="domain" description="Heterokaryon incompatibility" evidence="8">
    <location>
        <begin position="517"/>
        <end position="685"/>
    </location>
</feature>
<evidence type="ECO:0000256" key="5">
    <source>
        <dbReference type="ARBA" id="ARBA00023136"/>
    </source>
</evidence>
<evidence type="ECO:0000256" key="7">
    <source>
        <dbReference type="SAM" id="Phobius"/>
    </source>
</evidence>
<feature type="transmembrane region" description="Helical" evidence="7">
    <location>
        <begin position="710"/>
        <end position="730"/>
    </location>
</feature>
<feature type="transmembrane region" description="Helical" evidence="7">
    <location>
        <begin position="181"/>
        <end position="201"/>
    </location>
</feature>
<evidence type="ECO:0000313" key="9">
    <source>
        <dbReference type="EMBL" id="KAF4474688.1"/>
    </source>
</evidence>
<evidence type="ECO:0000256" key="2">
    <source>
        <dbReference type="ARBA" id="ARBA00022448"/>
    </source>
</evidence>
<feature type="transmembrane region" description="Helical" evidence="7">
    <location>
        <begin position="456"/>
        <end position="478"/>
    </location>
</feature>
<dbReference type="EMBL" id="LUFC02001423">
    <property type="protein sequence ID" value="KAF4474688.1"/>
    <property type="molecule type" value="Genomic_DNA"/>
</dbReference>
<feature type="transmembrane region" description="Helical" evidence="7">
    <location>
        <begin position="429"/>
        <end position="450"/>
    </location>
</feature>
<feature type="region of interest" description="Disordered" evidence="6">
    <location>
        <begin position="1185"/>
        <end position="1236"/>
    </location>
</feature>
<sequence>MPNDNHKQGTSTDVSAADISPVRRDIGPLRIIAIGFNIPNSWVAIAASLSTALAAGGTVSLIYGTFVSCAFYACAAVTLAELASVYPTAGGQYHFTSILAPERYNRQFSYVCGMISTLSWTINAASVALIGSQLLVSFPQFFNGYEPERWHLFLIYQGLNLFSLFYNLFLLKRTNWIHDYAFVLTLSTFLVTCITCLSRSNKQSSEWVWTNFETETGWNDGVAFMTSLVTPCYMYGGLDAALHLAKETLNASQTVPRALMATIGIGFLTAFTFAVSMAYCISDLEGLLTATMPIFQLWRTATRSDAAGVTFLVLLTIIVIFVLIAIQQTTSRLIWAFARDHGLYLSHHFSQLSPKLRGIPTNALILNTVLVFFCGCLFLASTAAFNALVGSFLLLQMISFALPAALLIYQKRSTTFLPRSRGFRVPDPVGWICNFGTIVAAIIEVVFFVFPGSLPVSALSMNYASVVLLILLLFSVMYSQSIGTESFRLVSVTMDSNRQPSLTLNEHDISSPTRPEYYALSYTWNPPYMGDPAYYEDTDVRDILLNGSEFAVKPNLYDALFQLHHSYPQMLFWIDAICINQSDLQERKLQVGIMDRIFGGASRVIVWLGNPSAKLELGLQVGERIACVASTACEAIVREQKYPHTHHLEEMKEAYGLDPFSFDEVDALVTLFSCRWFGRQWVIQEVALAGQIDIICNELSVPFDKIGSTALFLHLSGLLVGIGNLLAAGGKDMRFLEDMNLMQTGRTQVVREWCKGDRSDWRDVLPLVDFTAGIVDNTVAAGQRKESIVGTVLLKLLMWLIGFDCGDRRDTVYGLAGIISHVVSIHGLDSIPKRLQPDYRLDATTVLHNAATEILQATGSLALLGVVKDPALRETTGLPSWVPDYPPRMLLNPMAGPNFKSLGKFDASKSMNRAWYGVTPNGVDFHVDDKVLRARGFLLGRVKAMGESFKPMISGGNFAQCAAMLVDAKEIYPFTNQPFAEAFWRTLVFDQDLSDRPAKLPTTKHFKDMVLLLLAKRISGEFRSGGSEGVKAFLQTLGAMDTLEAKYPKQSLFPTTRFLASLCSGFGFLPEAADDKLWSSEQQMAWLESKKKNLVFMSSLLGTTLFNRRPAITDGGHFACVFESTMMGDEIWVVSACPTPLVMRRQGQQYSLIGETYVHATSSGQSSTTDLSSIISESIASTATTTSDSQSSSATEFSTSSITTETATTTTAAELSSVETLTTTTAEATTSDAPTTTTTTEYWLVTNTDQAGRIKQTVSLETSQMYSISFWWYIDEDQQPQNLYGCSISVEQRSTDGRTAFFPGHLTLTTPLPLKAWTKHDTSFNSQSVTPAVMTLVVSCSDFAGSGVKVAIDDIDLVKQS</sequence>
<keyword evidence="4 7" id="KW-1133">Transmembrane helix</keyword>
<keyword evidence="10" id="KW-1185">Reference proteome</keyword>
<comment type="subcellular location">
    <subcellularLocation>
        <location evidence="1">Membrane</location>
        <topology evidence="1">Multi-pass membrane protein</topology>
    </subcellularLocation>
</comment>
<dbReference type="GO" id="GO:0016020">
    <property type="term" value="C:membrane"/>
    <property type="evidence" value="ECO:0007669"/>
    <property type="project" value="UniProtKB-SubCell"/>
</dbReference>